<reference evidence="3" key="1">
    <citation type="submission" date="2024-03" db="EMBL/GenBank/DDBJ databases">
        <title>Chitinophaga horti sp. nov., isolated from garden soil.</title>
        <authorList>
            <person name="Lee D.S."/>
            <person name="Han D.M."/>
            <person name="Baek J.H."/>
            <person name="Choi D.G."/>
            <person name="Jeon J.H."/>
            <person name="Jeon C.O."/>
        </authorList>
    </citation>
    <scope>NUCLEOTIDE SEQUENCE [LARGE SCALE GENOMIC DNA]</scope>
    <source>
        <strain evidence="3">GPA1</strain>
    </source>
</reference>
<gene>
    <name evidence="2" type="ORF">WJU16_03760</name>
</gene>
<evidence type="ECO:0000256" key="1">
    <source>
        <dbReference type="SAM" id="SignalP"/>
    </source>
</evidence>
<organism evidence="2 3">
    <name type="scientific">Chitinophaga pollutisoli</name>
    <dbReference type="NCBI Taxonomy" id="3133966"/>
    <lineage>
        <taxon>Bacteria</taxon>
        <taxon>Pseudomonadati</taxon>
        <taxon>Bacteroidota</taxon>
        <taxon>Chitinophagia</taxon>
        <taxon>Chitinophagales</taxon>
        <taxon>Chitinophagaceae</taxon>
        <taxon>Chitinophaga</taxon>
    </lineage>
</organism>
<keyword evidence="1" id="KW-0732">Signal</keyword>
<keyword evidence="3" id="KW-1185">Reference proteome</keyword>
<dbReference type="RefSeq" id="WP_341836987.1">
    <property type="nucleotide sequence ID" value="NZ_CP149822.1"/>
</dbReference>
<dbReference type="EMBL" id="CP149822">
    <property type="protein sequence ID" value="WZN42151.1"/>
    <property type="molecule type" value="Genomic_DNA"/>
</dbReference>
<accession>A0ABZ2YQT1</accession>
<proteinExistence type="predicted"/>
<feature type="chain" id="PRO_5046213545" evidence="1">
    <location>
        <begin position="22"/>
        <end position="177"/>
    </location>
</feature>
<protein>
    <submittedName>
        <fullName evidence="2">Uncharacterized protein</fullName>
    </submittedName>
</protein>
<feature type="signal peptide" evidence="1">
    <location>
        <begin position="1"/>
        <end position="21"/>
    </location>
</feature>
<evidence type="ECO:0000313" key="2">
    <source>
        <dbReference type="EMBL" id="WZN42151.1"/>
    </source>
</evidence>
<dbReference type="Proteomes" id="UP001485459">
    <property type="component" value="Chromosome"/>
</dbReference>
<sequence length="177" mass="20556">MSKLMLMTMLGTLLGSAALFGQDSSSAGMQLSEDVVLRLFGRTRETVFTELLRVGRSEQPEFLEVFYAYAEEKMPVAQMRNLLLRTYNEKFQALDEPMLQNLTKNILKNDREFVDLQTRYYRRMIKVIGANRAAMFFQLDNYLDQSERLYLQTGLPFIRELETGRRIAATRLQPPGH</sequence>
<name>A0ABZ2YQT1_9BACT</name>
<evidence type="ECO:0000313" key="3">
    <source>
        <dbReference type="Proteomes" id="UP001485459"/>
    </source>
</evidence>